<comment type="similarity">
    <text evidence="2">Belongs to the autoinducer-2 exporter (AI-2E) (TC 2.A.86) family.</text>
</comment>
<evidence type="ECO:0000313" key="7">
    <source>
        <dbReference type="EMBL" id="SUO98392.1"/>
    </source>
</evidence>
<sequence length="373" mass="41357">MLASRFFWLTLLLLFLALLYLLSPILTPFVLGALLAYLGDPIADRIERMGRSRTFAVIMVFMGFFVGLIFIVLVLLPAVAEQVSRLGERLPEYVVWMKEKAGPTIQKLFAIDLNSVSLESVQAMISENFAQASGVAQSFIGSISGSIGSVITFFTYLFLTPVVTFYLLRDWDLLIGKIDELIPMQYRSITHELMRRCDYVLGGFMRGQLLVMLGLGILYSLGLSFMGLDLAIVIGMISGLVSFVPYLGLIVGMVMAGIMALLQFQDWMHVIGVIVVFSVAQTIESTVLTPKFVGERTGLHPVAVLFSVLAGGQLFGFMGILLALPVTAIINVFLSYFKEHYLNSDVYKDIDEGAYVLPQEQYINHEKTPQNDA</sequence>
<protein>
    <submittedName>
        <fullName evidence="7">Pheromone autoinducer 2 transporter</fullName>
    </submittedName>
</protein>
<keyword evidence="3 6" id="KW-0812">Transmembrane</keyword>
<dbReference type="Pfam" id="PF01594">
    <property type="entry name" value="AI-2E_transport"/>
    <property type="match status" value="1"/>
</dbReference>
<organism evidence="7 8">
    <name type="scientific">Suttonella indologenes</name>
    <dbReference type="NCBI Taxonomy" id="13276"/>
    <lineage>
        <taxon>Bacteria</taxon>
        <taxon>Pseudomonadati</taxon>
        <taxon>Pseudomonadota</taxon>
        <taxon>Gammaproteobacteria</taxon>
        <taxon>Cardiobacteriales</taxon>
        <taxon>Cardiobacteriaceae</taxon>
        <taxon>Suttonella</taxon>
    </lineage>
</organism>
<evidence type="ECO:0000256" key="2">
    <source>
        <dbReference type="ARBA" id="ARBA00009773"/>
    </source>
</evidence>
<dbReference type="Proteomes" id="UP000254575">
    <property type="component" value="Unassembled WGS sequence"/>
</dbReference>
<evidence type="ECO:0000256" key="6">
    <source>
        <dbReference type="SAM" id="Phobius"/>
    </source>
</evidence>
<feature type="transmembrane region" description="Helical" evidence="6">
    <location>
        <begin position="55"/>
        <end position="80"/>
    </location>
</feature>
<evidence type="ECO:0000256" key="1">
    <source>
        <dbReference type="ARBA" id="ARBA00004141"/>
    </source>
</evidence>
<evidence type="ECO:0000256" key="3">
    <source>
        <dbReference type="ARBA" id="ARBA00022692"/>
    </source>
</evidence>
<keyword evidence="4 6" id="KW-1133">Transmembrane helix</keyword>
<keyword evidence="8" id="KW-1185">Reference proteome</keyword>
<evidence type="ECO:0000256" key="5">
    <source>
        <dbReference type="ARBA" id="ARBA00023136"/>
    </source>
</evidence>
<dbReference type="InterPro" id="IPR002549">
    <property type="entry name" value="AI-2E-like"/>
</dbReference>
<gene>
    <name evidence="7" type="primary">yhhT_2</name>
    <name evidence="7" type="ORF">NCTC10717_02137</name>
</gene>
<accession>A0A380N1F3</accession>
<dbReference type="PANTHER" id="PTHR21716:SF64">
    <property type="entry name" value="AI-2 TRANSPORT PROTEIN TQSA"/>
    <property type="match status" value="1"/>
</dbReference>
<feature type="transmembrane region" description="Helical" evidence="6">
    <location>
        <begin position="303"/>
        <end position="334"/>
    </location>
</feature>
<feature type="transmembrane region" description="Helical" evidence="6">
    <location>
        <begin position="209"/>
        <end position="237"/>
    </location>
</feature>
<dbReference type="RefSeq" id="WP_245888158.1">
    <property type="nucleotide sequence ID" value="NZ_UHIA01000004.1"/>
</dbReference>
<dbReference type="GO" id="GO:0016020">
    <property type="term" value="C:membrane"/>
    <property type="evidence" value="ECO:0007669"/>
    <property type="project" value="UniProtKB-SubCell"/>
</dbReference>
<name>A0A380N1F3_9GAMM</name>
<feature type="transmembrane region" description="Helical" evidence="6">
    <location>
        <begin position="243"/>
        <end position="262"/>
    </location>
</feature>
<feature type="transmembrane region" description="Helical" evidence="6">
    <location>
        <begin position="147"/>
        <end position="168"/>
    </location>
</feature>
<feature type="transmembrane region" description="Helical" evidence="6">
    <location>
        <begin position="267"/>
        <end position="283"/>
    </location>
</feature>
<dbReference type="GO" id="GO:0055085">
    <property type="term" value="P:transmembrane transport"/>
    <property type="evidence" value="ECO:0007669"/>
    <property type="project" value="TreeGrafter"/>
</dbReference>
<feature type="transmembrane region" description="Helical" evidence="6">
    <location>
        <begin position="6"/>
        <end position="35"/>
    </location>
</feature>
<evidence type="ECO:0000256" key="4">
    <source>
        <dbReference type="ARBA" id="ARBA00022989"/>
    </source>
</evidence>
<keyword evidence="5 6" id="KW-0472">Membrane</keyword>
<comment type="subcellular location">
    <subcellularLocation>
        <location evidence="1">Membrane</location>
        <topology evidence="1">Multi-pass membrane protein</topology>
    </subcellularLocation>
</comment>
<dbReference type="PANTHER" id="PTHR21716">
    <property type="entry name" value="TRANSMEMBRANE PROTEIN"/>
    <property type="match status" value="1"/>
</dbReference>
<evidence type="ECO:0000313" key="8">
    <source>
        <dbReference type="Proteomes" id="UP000254575"/>
    </source>
</evidence>
<reference evidence="7 8" key="1">
    <citation type="submission" date="2018-06" db="EMBL/GenBank/DDBJ databases">
        <authorList>
            <consortium name="Pathogen Informatics"/>
            <person name="Doyle S."/>
        </authorList>
    </citation>
    <scope>NUCLEOTIDE SEQUENCE [LARGE SCALE GENOMIC DNA]</scope>
    <source>
        <strain evidence="7 8">NCTC10717</strain>
    </source>
</reference>
<dbReference type="EMBL" id="UHIA01000004">
    <property type="protein sequence ID" value="SUO98392.1"/>
    <property type="molecule type" value="Genomic_DNA"/>
</dbReference>
<dbReference type="AlphaFoldDB" id="A0A380N1F3"/>
<proteinExistence type="inferred from homology"/>